<name>A0A0E0HXH6_ORYNI</name>
<dbReference type="EnsemblPlants" id="ONIVA07G04170.1">
    <property type="protein sequence ID" value="ONIVA07G04170.1"/>
    <property type="gene ID" value="ONIVA07G04170"/>
</dbReference>
<keyword evidence="3" id="KW-1185">Reference proteome</keyword>
<evidence type="ECO:0000313" key="2">
    <source>
        <dbReference type="EnsemblPlants" id="ONIVA07G04170.1"/>
    </source>
</evidence>
<evidence type="ECO:0000313" key="3">
    <source>
        <dbReference type="Proteomes" id="UP000006591"/>
    </source>
</evidence>
<organism evidence="2">
    <name type="scientific">Oryza nivara</name>
    <name type="common">Indian wild rice</name>
    <name type="synonym">Oryza sativa f. spontanea</name>
    <dbReference type="NCBI Taxonomy" id="4536"/>
    <lineage>
        <taxon>Eukaryota</taxon>
        <taxon>Viridiplantae</taxon>
        <taxon>Streptophyta</taxon>
        <taxon>Embryophyta</taxon>
        <taxon>Tracheophyta</taxon>
        <taxon>Spermatophyta</taxon>
        <taxon>Magnoliopsida</taxon>
        <taxon>Liliopsida</taxon>
        <taxon>Poales</taxon>
        <taxon>Poaceae</taxon>
        <taxon>BOP clade</taxon>
        <taxon>Oryzoideae</taxon>
        <taxon>Oryzeae</taxon>
        <taxon>Oryzinae</taxon>
        <taxon>Oryza</taxon>
    </lineage>
</organism>
<dbReference type="AlphaFoldDB" id="A0A0E0HXH6"/>
<evidence type="ECO:0000256" key="1">
    <source>
        <dbReference type="SAM" id="MobiDB-lite"/>
    </source>
</evidence>
<dbReference type="Gramene" id="ONIVA07G04170.1">
    <property type="protein sequence ID" value="ONIVA07G04170.1"/>
    <property type="gene ID" value="ONIVA07G04170"/>
</dbReference>
<feature type="region of interest" description="Disordered" evidence="1">
    <location>
        <begin position="278"/>
        <end position="325"/>
    </location>
</feature>
<sequence length="325" mass="36851">MPLPSCRGREQRPRQSCFQNPECHLRLRARQQRPPESAVQSTLSSSIYFSDHFVLTPPPFQITPTSIQNSTWLPIPTSPARARYRLHLFPLQPRWRRRRGRAMRAAPLPHPCWPRFVDGLRGVERARYPRLPRRDHWPPPRPGGRLRRPRVHIRLRHPRPQQQRRRLRVVRPVSSGGDLLRPPPRLGAHRRHRTAATSSTSSGGSGSGVSVCYDAGARTWGSDTDDKFLRAVSDAGAAGYARHVDGLRCTQVRPSPHRWIIGLLLPGRARRAVPVTSAGAASRQNFPMQSHGCPPWRSSNKRSLGNHLSRPDRRRRPCLPASGSR</sequence>
<proteinExistence type="predicted"/>
<feature type="region of interest" description="Disordered" evidence="1">
    <location>
        <begin position="173"/>
        <end position="207"/>
    </location>
</feature>
<reference evidence="2" key="1">
    <citation type="submission" date="2015-04" db="UniProtKB">
        <authorList>
            <consortium name="EnsemblPlants"/>
        </authorList>
    </citation>
    <scope>IDENTIFICATION</scope>
    <source>
        <strain evidence="2">SL10</strain>
    </source>
</reference>
<protein>
    <submittedName>
        <fullName evidence="2">Uncharacterized protein</fullName>
    </submittedName>
</protein>
<dbReference type="HOGENOM" id="CLU_856297_0_0_1"/>
<accession>A0A0E0HXH6</accession>
<dbReference type="Proteomes" id="UP000006591">
    <property type="component" value="Chromosome 7"/>
</dbReference>
<reference evidence="2" key="2">
    <citation type="submission" date="2018-04" db="EMBL/GenBank/DDBJ databases">
        <title>OnivRS2 (Oryza nivara Reference Sequence Version 2).</title>
        <authorList>
            <person name="Zhang J."/>
            <person name="Kudrna D."/>
            <person name="Lee S."/>
            <person name="Talag J."/>
            <person name="Rajasekar S."/>
            <person name="Welchert J."/>
            <person name="Hsing Y.-I."/>
            <person name="Wing R.A."/>
        </authorList>
    </citation>
    <scope>NUCLEOTIDE SEQUENCE [LARGE SCALE GENOMIC DNA]</scope>
    <source>
        <strain evidence="2">SL10</strain>
    </source>
</reference>